<dbReference type="Gene3D" id="3.10.20.90">
    <property type="entry name" value="Phosphatidylinositol 3-kinase Catalytic Subunit, Chain A, domain 1"/>
    <property type="match status" value="1"/>
</dbReference>
<evidence type="ECO:0000256" key="1">
    <source>
        <dbReference type="ARBA" id="ARBA00006529"/>
    </source>
</evidence>
<keyword evidence="6 9" id="KW-0067">ATP-binding</keyword>
<dbReference type="InterPro" id="IPR050538">
    <property type="entry name" value="MAP_kinase_kinase_kinase"/>
</dbReference>
<dbReference type="InterPro" id="IPR011009">
    <property type="entry name" value="Kinase-like_dom_sf"/>
</dbReference>
<dbReference type="Pfam" id="PF00069">
    <property type="entry name" value="Pkinase"/>
    <property type="match status" value="1"/>
</dbReference>
<accession>A0A3M6WGP7</accession>
<dbReference type="OrthoDB" id="266718at2759"/>
<dbReference type="Pfam" id="PF14847">
    <property type="entry name" value="Ras_bdg_2"/>
    <property type="match status" value="1"/>
</dbReference>
<dbReference type="FunFam" id="1.10.510.10:FF:000334">
    <property type="entry name" value="Serine/threonine-protein kinase STE11"/>
    <property type="match status" value="1"/>
</dbReference>
<evidence type="ECO:0000256" key="10">
    <source>
        <dbReference type="SAM" id="MobiDB-lite"/>
    </source>
</evidence>
<dbReference type="FunFam" id="3.10.20.90:FF:000214">
    <property type="entry name" value="Serine/threonine-protein kinase STE11"/>
    <property type="match status" value="1"/>
</dbReference>
<dbReference type="EMBL" id="QWIJ01000958">
    <property type="protein sequence ID" value="RMX77466.1"/>
    <property type="molecule type" value="Genomic_DNA"/>
</dbReference>
<keyword evidence="5" id="KW-0418">Kinase</keyword>
<evidence type="ECO:0000313" key="13">
    <source>
        <dbReference type="Proteomes" id="UP000281245"/>
    </source>
</evidence>
<protein>
    <recommendedName>
        <fullName evidence="2">mitogen-activated protein kinase</fullName>
        <ecNumber evidence="2">2.7.11.24</ecNumber>
    </recommendedName>
</protein>
<feature type="region of interest" description="Disordered" evidence="10">
    <location>
        <begin position="42"/>
        <end position="81"/>
    </location>
</feature>
<feature type="compositionally biased region" description="Basic and acidic residues" evidence="10">
    <location>
        <begin position="130"/>
        <end position="140"/>
    </location>
</feature>
<evidence type="ECO:0000256" key="7">
    <source>
        <dbReference type="ARBA" id="ARBA00047919"/>
    </source>
</evidence>
<dbReference type="PROSITE" id="PS00108">
    <property type="entry name" value="PROTEIN_KINASE_ST"/>
    <property type="match status" value="1"/>
</dbReference>
<evidence type="ECO:0000256" key="4">
    <source>
        <dbReference type="ARBA" id="ARBA00022741"/>
    </source>
</evidence>
<feature type="domain" description="Protein kinase" evidence="11">
    <location>
        <begin position="541"/>
        <end position="832"/>
    </location>
</feature>
<sequence length="836" mass="91434">MDQVMLKEMGVKKVGDRVRIGAQAKVFRNKVYRRSSKKVINRHSLATLDGNTQLTPPSSGSPRPLHSARPNPAQSRADKRMSRQLNGADMSHAYALGNGKSSSRPNSPMVDQENRTGRNRERSVNPSPKEGFRKESDGSHFKQPLNATRYATSNNARGAPLEGSQAARMGVGAAGHIKSSPSMENLNASIVGALPSDKPLIRVIYENGRCSVLNIDGFRTAEDIIRATLRKGGLNESHLRAYCFWVLDGTDPNPTFCRRLGEAELIKLCSDGVRSERGRLILRKIHTAEPEGEQLRTAARIAEQQLPEPPAIEVQPTSKSRSQLKIEKLTGEPLAAVSYPMSPASQAERRDYFDTSHNLPSSSISRNASQASSASARARKLKDFYGARPPTELITQDLQSYFPEVAKEEMDRTVRMSIRRTSSMLEPLDEESPLEPNRKSYVSFSADSNNGSGSGSGSGSDTTTSNIGITDPEGNTVMHSYFDDSQSSPGNTAVSGEAASDTVGSGSINSRLSRFIAQDGEEEDAELMEHLEKDSWDDLKYMKGAMIGQGSFGTVFLALHAVTAELMAVKQVEMPSNHGTAAMDAKKNQMVEALKQEISLLRDLKHPNIVQYLGSNSDEEHLNIFLEYVAGGSVATMLVNYGSLPEGLIANFVRQILQGLNYLHSKDIIHRDIKGANILVDNKGTVKISDFGISKRVEATTMMHSGPVVGKRAGPRVSLQGSVFWMAPEVVRQTAYTKKADIWSLGCLIVEMFTGSHPHPNCTQLQAIFKIGGAGRKKKNADGIVEGDDNSSARPDLPDQASEDAKEFLKWTFEIEHEKRPSAEDLMKSKFCSTKP</sequence>
<keyword evidence="4 9" id="KW-0547">Nucleotide-binding</keyword>
<feature type="compositionally biased region" description="Basic and acidic residues" evidence="10">
    <location>
        <begin position="112"/>
        <end position="123"/>
    </location>
</feature>
<dbReference type="FunFam" id="3.30.200.20:FF:000387">
    <property type="entry name" value="Serine/threonine-protein kinase STE11"/>
    <property type="match status" value="1"/>
</dbReference>
<comment type="similarity">
    <text evidence="1">Belongs to the protein kinase superfamily. STE Ser/Thr protein kinase family. MAP kinase kinase kinase subfamily.</text>
</comment>
<feature type="compositionally biased region" description="Low complexity" evidence="10">
    <location>
        <begin position="361"/>
        <end position="375"/>
    </location>
</feature>
<comment type="catalytic activity">
    <reaction evidence="7">
        <text>L-threonyl-[protein] + ATP = O-phospho-L-threonyl-[protein] + ADP + H(+)</text>
        <dbReference type="Rhea" id="RHEA:46608"/>
        <dbReference type="Rhea" id="RHEA-COMP:11060"/>
        <dbReference type="Rhea" id="RHEA-COMP:11605"/>
        <dbReference type="ChEBI" id="CHEBI:15378"/>
        <dbReference type="ChEBI" id="CHEBI:30013"/>
        <dbReference type="ChEBI" id="CHEBI:30616"/>
        <dbReference type="ChEBI" id="CHEBI:61977"/>
        <dbReference type="ChEBI" id="CHEBI:456216"/>
        <dbReference type="EC" id="2.7.11.24"/>
    </reaction>
    <physiologicalReaction direction="left-to-right" evidence="7">
        <dbReference type="Rhea" id="RHEA:46609"/>
    </physiologicalReaction>
</comment>
<feature type="binding site" evidence="9">
    <location>
        <position position="570"/>
    </location>
    <ligand>
        <name>ATP</name>
        <dbReference type="ChEBI" id="CHEBI:30616"/>
    </ligand>
</feature>
<evidence type="ECO:0000259" key="11">
    <source>
        <dbReference type="PROSITE" id="PS50011"/>
    </source>
</evidence>
<gene>
    <name evidence="12" type="ORF">D0869_09868</name>
</gene>
<dbReference type="GO" id="GO:0004709">
    <property type="term" value="F:MAP kinase kinase kinase activity"/>
    <property type="evidence" value="ECO:0007669"/>
    <property type="project" value="UniProtKB-ARBA"/>
</dbReference>
<name>A0A3M6WGP7_HORWE</name>
<proteinExistence type="inferred from homology"/>
<evidence type="ECO:0000256" key="8">
    <source>
        <dbReference type="ARBA" id="ARBA00048130"/>
    </source>
</evidence>
<evidence type="ECO:0000256" key="9">
    <source>
        <dbReference type="PROSITE-ProRule" id="PRU10141"/>
    </source>
</evidence>
<evidence type="ECO:0000256" key="6">
    <source>
        <dbReference type="ARBA" id="ARBA00022840"/>
    </source>
</evidence>
<feature type="compositionally biased region" description="Polar residues" evidence="10">
    <location>
        <begin position="49"/>
        <end position="61"/>
    </location>
</feature>
<comment type="catalytic activity">
    <reaction evidence="8">
        <text>L-seryl-[protein] + ATP = O-phospho-L-seryl-[protein] + ADP + H(+)</text>
        <dbReference type="Rhea" id="RHEA:17989"/>
        <dbReference type="Rhea" id="RHEA-COMP:9863"/>
        <dbReference type="Rhea" id="RHEA-COMP:11604"/>
        <dbReference type="ChEBI" id="CHEBI:15378"/>
        <dbReference type="ChEBI" id="CHEBI:29999"/>
        <dbReference type="ChEBI" id="CHEBI:30616"/>
        <dbReference type="ChEBI" id="CHEBI:83421"/>
        <dbReference type="ChEBI" id="CHEBI:456216"/>
        <dbReference type="EC" id="2.7.11.24"/>
    </reaction>
    <physiologicalReaction direction="left-to-right" evidence="8">
        <dbReference type="Rhea" id="RHEA:17990"/>
    </physiologicalReaction>
</comment>
<evidence type="ECO:0000256" key="5">
    <source>
        <dbReference type="ARBA" id="ARBA00022777"/>
    </source>
</evidence>
<feature type="region of interest" description="Disordered" evidence="10">
    <location>
        <begin position="779"/>
        <end position="801"/>
    </location>
</feature>
<reference evidence="12 13" key="1">
    <citation type="journal article" date="2018" name="BMC Genomics">
        <title>Genomic evidence for intraspecific hybridization in a clonal and extremely halotolerant yeast.</title>
        <authorList>
            <person name="Gostincar C."/>
            <person name="Stajich J.E."/>
            <person name="Zupancic J."/>
            <person name="Zalar P."/>
            <person name="Gunde-Cimerman N."/>
        </authorList>
    </citation>
    <scope>NUCLEOTIDE SEQUENCE [LARGE SCALE GENOMIC DNA]</scope>
    <source>
        <strain evidence="12 13">EXF-6656</strain>
    </source>
</reference>
<keyword evidence="3" id="KW-0808">Transferase</keyword>
<dbReference type="InterPro" id="IPR008271">
    <property type="entry name" value="Ser/Thr_kinase_AS"/>
</dbReference>
<feature type="region of interest" description="Disordered" evidence="10">
    <location>
        <begin position="354"/>
        <end position="375"/>
    </location>
</feature>
<dbReference type="EC" id="2.7.11.24" evidence="2"/>
<dbReference type="InterPro" id="IPR000719">
    <property type="entry name" value="Prot_kinase_dom"/>
</dbReference>
<feature type="region of interest" description="Disordered" evidence="10">
    <location>
        <begin position="93"/>
        <end position="144"/>
    </location>
</feature>
<dbReference type="AlphaFoldDB" id="A0A3M6WGP7"/>
<feature type="compositionally biased region" description="Polar residues" evidence="10">
    <location>
        <begin position="483"/>
        <end position="494"/>
    </location>
</feature>
<dbReference type="InterPro" id="IPR029458">
    <property type="entry name" value="Ras-bd_By2"/>
</dbReference>
<comment type="caution">
    <text evidence="12">The sequence shown here is derived from an EMBL/GenBank/DDBJ whole genome shotgun (WGS) entry which is preliminary data.</text>
</comment>
<evidence type="ECO:0000313" key="12">
    <source>
        <dbReference type="EMBL" id="RMX77466.1"/>
    </source>
</evidence>
<evidence type="ECO:0000256" key="3">
    <source>
        <dbReference type="ARBA" id="ARBA00022679"/>
    </source>
</evidence>
<organism evidence="12 13">
    <name type="scientific">Hortaea werneckii</name>
    <name type="common">Black yeast</name>
    <name type="synonym">Cladosporium werneckii</name>
    <dbReference type="NCBI Taxonomy" id="91943"/>
    <lineage>
        <taxon>Eukaryota</taxon>
        <taxon>Fungi</taxon>
        <taxon>Dikarya</taxon>
        <taxon>Ascomycota</taxon>
        <taxon>Pezizomycotina</taxon>
        <taxon>Dothideomycetes</taxon>
        <taxon>Dothideomycetidae</taxon>
        <taxon>Mycosphaerellales</taxon>
        <taxon>Teratosphaeriaceae</taxon>
        <taxon>Hortaea</taxon>
    </lineage>
</organism>
<dbReference type="PANTHER" id="PTHR48016:SF56">
    <property type="entry name" value="MAPKK KINASE"/>
    <property type="match status" value="1"/>
</dbReference>
<dbReference type="GO" id="GO:0004707">
    <property type="term" value="F:MAP kinase activity"/>
    <property type="evidence" value="ECO:0007669"/>
    <property type="project" value="UniProtKB-EC"/>
</dbReference>
<feature type="compositionally biased region" description="Low complexity" evidence="10">
    <location>
        <begin position="459"/>
        <end position="471"/>
    </location>
</feature>
<evidence type="ECO:0000256" key="2">
    <source>
        <dbReference type="ARBA" id="ARBA00012411"/>
    </source>
</evidence>
<feature type="region of interest" description="Disordered" evidence="10">
    <location>
        <begin position="424"/>
        <end position="506"/>
    </location>
</feature>
<dbReference type="Proteomes" id="UP000281245">
    <property type="component" value="Unassembled WGS sequence"/>
</dbReference>
<dbReference type="SUPFAM" id="SSF56112">
    <property type="entry name" value="Protein kinase-like (PK-like)"/>
    <property type="match status" value="1"/>
</dbReference>
<dbReference type="PROSITE" id="PS50011">
    <property type="entry name" value="PROTEIN_KINASE_DOM"/>
    <property type="match status" value="1"/>
</dbReference>
<dbReference type="SMART" id="SM00220">
    <property type="entry name" value="S_TKc"/>
    <property type="match status" value="1"/>
</dbReference>
<dbReference type="PROSITE" id="PS00107">
    <property type="entry name" value="PROTEIN_KINASE_ATP"/>
    <property type="match status" value="1"/>
</dbReference>
<dbReference type="Gene3D" id="1.10.510.10">
    <property type="entry name" value="Transferase(Phosphotransferase) domain 1"/>
    <property type="match status" value="1"/>
</dbReference>
<dbReference type="SMART" id="SM01304">
    <property type="entry name" value="Ras_bdg_2"/>
    <property type="match status" value="1"/>
</dbReference>
<dbReference type="PANTHER" id="PTHR48016">
    <property type="entry name" value="MAP KINASE KINASE KINASE SSK2-RELATED-RELATED"/>
    <property type="match status" value="1"/>
</dbReference>
<dbReference type="Gene3D" id="3.30.200.20">
    <property type="entry name" value="Phosphorylase Kinase, domain 1"/>
    <property type="match status" value="1"/>
</dbReference>
<dbReference type="GO" id="GO:0005524">
    <property type="term" value="F:ATP binding"/>
    <property type="evidence" value="ECO:0007669"/>
    <property type="project" value="UniProtKB-UniRule"/>
</dbReference>
<dbReference type="InterPro" id="IPR017441">
    <property type="entry name" value="Protein_kinase_ATP_BS"/>
</dbReference>